<reference evidence="7 8" key="1">
    <citation type="submission" date="2019-01" db="EMBL/GenBank/DDBJ databases">
        <title>Insights into ecological role of a new deltaproteobacterial order Candidatus Sinidesulfobacterales (Sva0485) by metagenomics and metatranscriptomics.</title>
        <authorList>
            <person name="Tan S."/>
            <person name="Liu J."/>
            <person name="Fang Y."/>
            <person name="Hedlund B."/>
            <person name="Lian Z.-H."/>
            <person name="Huang L.-Y."/>
            <person name="Li J.-T."/>
            <person name="Huang L.-N."/>
            <person name="Li W.-J."/>
            <person name="Jiang H.-C."/>
            <person name="Dong H.-L."/>
            <person name="Shu W.-S."/>
        </authorList>
    </citation>
    <scope>NUCLEOTIDE SEQUENCE [LARGE SCALE GENOMIC DNA]</scope>
    <source>
        <strain evidence="7">AP4</strain>
    </source>
</reference>
<dbReference type="InterPro" id="IPR055342">
    <property type="entry name" value="MreC_beta-barrel_core"/>
</dbReference>
<evidence type="ECO:0000313" key="8">
    <source>
        <dbReference type="Proteomes" id="UP000322454"/>
    </source>
</evidence>
<name>A0A520X8N6_9DELT</name>
<evidence type="ECO:0000256" key="4">
    <source>
        <dbReference type="ARBA" id="ARBA00032089"/>
    </source>
</evidence>
<gene>
    <name evidence="7" type="primary">mreC</name>
    <name evidence="7" type="ORF">EVJ48_08725</name>
</gene>
<dbReference type="Gene3D" id="2.40.10.340">
    <property type="entry name" value="Rod shape-determining protein MreC, domain 1"/>
    <property type="match status" value="1"/>
</dbReference>
<dbReference type="Proteomes" id="UP000322454">
    <property type="component" value="Unassembled WGS sequence"/>
</dbReference>
<dbReference type="InterPro" id="IPR007221">
    <property type="entry name" value="MreC"/>
</dbReference>
<dbReference type="Gene3D" id="2.40.10.350">
    <property type="entry name" value="Rod shape-determining protein MreC, domain 2"/>
    <property type="match status" value="1"/>
</dbReference>
<dbReference type="Pfam" id="PF04085">
    <property type="entry name" value="MreC"/>
    <property type="match status" value="1"/>
</dbReference>
<comment type="caution">
    <text evidence="7">The sequence shown here is derived from an EMBL/GenBank/DDBJ whole genome shotgun (WGS) entry which is preliminary data.</text>
</comment>
<evidence type="ECO:0000259" key="6">
    <source>
        <dbReference type="Pfam" id="PF04085"/>
    </source>
</evidence>
<evidence type="ECO:0000256" key="3">
    <source>
        <dbReference type="ARBA" id="ARBA00022960"/>
    </source>
</evidence>
<keyword evidence="3 5" id="KW-0133">Cell shape</keyword>
<evidence type="ECO:0000256" key="1">
    <source>
        <dbReference type="ARBA" id="ARBA00009369"/>
    </source>
</evidence>
<proteinExistence type="inferred from homology"/>
<dbReference type="PIRSF" id="PIRSF038471">
    <property type="entry name" value="MreC"/>
    <property type="match status" value="1"/>
</dbReference>
<accession>A0A520X8N6</accession>
<dbReference type="GO" id="GO:0005886">
    <property type="term" value="C:plasma membrane"/>
    <property type="evidence" value="ECO:0007669"/>
    <property type="project" value="TreeGrafter"/>
</dbReference>
<comment type="function">
    <text evidence="5">Involved in formation and maintenance of cell shape.</text>
</comment>
<dbReference type="InterPro" id="IPR042177">
    <property type="entry name" value="Cell/Rod_1"/>
</dbReference>
<evidence type="ECO:0000256" key="5">
    <source>
        <dbReference type="PIRNR" id="PIRNR038471"/>
    </source>
</evidence>
<organism evidence="7 8">
    <name type="scientific">Candidatus Acidulodesulfobacterium acidiphilum</name>
    <dbReference type="NCBI Taxonomy" id="2597224"/>
    <lineage>
        <taxon>Bacteria</taxon>
        <taxon>Deltaproteobacteria</taxon>
        <taxon>Candidatus Acidulodesulfobacterales</taxon>
        <taxon>Candidatus Acidulodesulfobacterium</taxon>
    </lineage>
</organism>
<dbReference type="EMBL" id="SHMQ01000035">
    <property type="protein sequence ID" value="RZV37559.1"/>
    <property type="molecule type" value="Genomic_DNA"/>
</dbReference>
<comment type="similarity">
    <text evidence="1 5">Belongs to the MreC family.</text>
</comment>
<evidence type="ECO:0000313" key="7">
    <source>
        <dbReference type="EMBL" id="RZV37559.1"/>
    </source>
</evidence>
<dbReference type="NCBIfam" id="TIGR00219">
    <property type="entry name" value="mreC"/>
    <property type="match status" value="1"/>
</dbReference>
<feature type="domain" description="Rod shape-determining protein MreC beta-barrel core" evidence="6">
    <location>
        <begin position="154"/>
        <end position="298"/>
    </location>
</feature>
<dbReference type="AlphaFoldDB" id="A0A520X8N6"/>
<protein>
    <recommendedName>
        <fullName evidence="2 5">Cell shape-determining protein MreC</fullName>
    </recommendedName>
    <alternativeName>
        <fullName evidence="4 5">Cell shape protein MreC</fullName>
    </alternativeName>
</protein>
<dbReference type="GO" id="GO:0008360">
    <property type="term" value="P:regulation of cell shape"/>
    <property type="evidence" value="ECO:0007669"/>
    <property type="project" value="UniProtKB-KW"/>
</dbReference>
<sequence length="300" mass="33781">MRRTRSRQSVKRNSSFKRYNVRKLTVVGKFAKKLKLKKHKDAVVLLAVILISSAVYLFSVKGIGFGGAFSDFIGNKVYLIYETVDYPIAASEKIYNNYIDLISVKRKNLKLKEELKKVEFKYNRYRYYAIENRELKSLLFLKNSISRKSVAAEVILHGIEDWFYGLYINKGTKNGVSDGDGVISYDGVVGRVVYAGRGRSKVIPITNPKCVFSVIDANTGTMGIANGAGNGYLQMRFVFNSKKINKGDKILTSGLGGVFTSGIYVGKVVSVIKKSYDIFQRVTVAPYKNLFNEKYVLVEK</sequence>
<dbReference type="PANTHER" id="PTHR34138">
    <property type="entry name" value="CELL SHAPE-DETERMINING PROTEIN MREC"/>
    <property type="match status" value="1"/>
</dbReference>
<dbReference type="InterPro" id="IPR042175">
    <property type="entry name" value="Cell/Rod_MreC_2"/>
</dbReference>
<dbReference type="PANTHER" id="PTHR34138:SF1">
    <property type="entry name" value="CELL SHAPE-DETERMINING PROTEIN MREC"/>
    <property type="match status" value="1"/>
</dbReference>
<evidence type="ECO:0000256" key="2">
    <source>
        <dbReference type="ARBA" id="ARBA00013855"/>
    </source>
</evidence>